<protein>
    <submittedName>
        <fullName evidence="1">Uncharacterized protein</fullName>
    </submittedName>
</protein>
<dbReference type="RefSeq" id="XP_045965556.1">
    <property type="nucleotide sequence ID" value="XM_046097332.1"/>
</dbReference>
<sequence>ELDHFTLPDPHSAPIPVLGEPFEDGLGCNECRYVVRNIKGIQEHYRKEHGWSNDRKRGGQKKHGNHYVAVPWREHVRCQRFFPNRKASQYFEVGRIAVLTTPSRSLAIRSPAASPASKGRMIFEKTSLQVINVAEEKLEPNPWVRRVGWARHLQDFLTDDHMTRLRESISIPTTKEPKLQVIWESFMRMIHDAQDRVCGLDSGATVLFEMYRETEVKPLTPFVATMEKDSWSRYCIFVGQILMYIFRTQEWRDEDRPAYTLTRQQGNIFDRLSAIVGSSIDSVGDADDADV</sequence>
<dbReference type="OrthoDB" id="5153040at2759"/>
<evidence type="ECO:0000313" key="1">
    <source>
        <dbReference type="EMBL" id="KAH6661425.1"/>
    </source>
</evidence>
<name>A0A9P8V0D2_9PEZI</name>
<evidence type="ECO:0000313" key="2">
    <source>
        <dbReference type="Proteomes" id="UP000758603"/>
    </source>
</evidence>
<keyword evidence="2" id="KW-1185">Reference proteome</keyword>
<organism evidence="1 2">
    <name type="scientific">Truncatella angustata</name>
    <dbReference type="NCBI Taxonomy" id="152316"/>
    <lineage>
        <taxon>Eukaryota</taxon>
        <taxon>Fungi</taxon>
        <taxon>Dikarya</taxon>
        <taxon>Ascomycota</taxon>
        <taxon>Pezizomycotina</taxon>
        <taxon>Sordariomycetes</taxon>
        <taxon>Xylariomycetidae</taxon>
        <taxon>Amphisphaeriales</taxon>
        <taxon>Sporocadaceae</taxon>
        <taxon>Truncatella</taxon>
    </lineage>
</organism>
<reference evidence="1" key="1">
    <citation type="journal article" date="2021" name="Nat. Commun.">
        <title>Genetic determinants of endophytism in the Arabidopsis root mycobiome.</title>
        <authorList>
            <person name="Mesny F."/>
            <person name="Miyauchi S."/>
            <person name="Thiergart T."/>
            <person name="Pickel B."/>
            <person name="Atanasova L."/>
            <person name="Karlsson M."/>
            <person name="Huettel B."/>
            <person name="Barry K.W."/>
            <person name="Haridas S."/>
            <person name="Chen C."/>
            <person name="Bauer D."/>
            <person name="Andreopoulos W."/>
            <person name="Pangilinan J."/>
            <person name="LaButti K."/>
            <person name="Riley R."/>
            <person name="Lipzen A."/>
            <person name="Clum A."/>
            <person name="Drula E."/>
            <person name="Henrissat B."/>
            <person name="Kohler A."/>
            <person name="Grigoriev I.V."/>
            <person name="Martin F.M."/>
            <person name="Hacquard S."/>
        </authorList>
    </citation>
    <scope>NUCLEOTIDE SEQUENCE</scope>
    <source>
        <strain evidence="1">MPI-SDFR-AT-0073</strain>
    </source>
</reference>
<gene>
    <name evidence="1" type="ORF">BKA67DRAFT_510544</name>
</gene>
<dbReference type="Pfam" id="PF12013">
    <property type="entry name" value="OrsD"/>
    <property type="match status" value="1"/>
</dbReference>
<comment type="caution">
    <text evidence="1">The sequence shown here is derived from an EMBL/GenBank/DDBJ whole genome shotgun (WGS) entry which is preliminary data.</text>
</comment>
<dbReference type="GeneID" id="70126224"/>
<proteinExistence type="predicted"/>
<accession>A0A9P8V0D2</accession>
<dbReference type="Proteomes" id="UP000758603">
    <property type="component" value="Unassembled WGS sequence"/>
</dbReference>
<feature type="non-terminal residue" evidence="1">
    <location>
        <position position="1"/>
    </location>
</feature>
<dbReference type="EMBL" id="JAGPXC010000001">
    <property type="protein sequence ID" value="KAH6661425.1"/>
    <property type="molecule type" value="Genomic_DNA"/>
</dbReference>
<dbReference type="AlphaFoldDB" id="A0A9P8V0D2"/>
<dbReference type="InterPro" id="IPR022698">
    <property type="entry name" value="OrsD"/>
</dbReference>